<dbReference type="AlphaFoldDB" id="A0AAV4VG74"/>
<organism evidence="1 2">
    <name type="scientific">Caerostris darwini</name>
    <dbReference type="NCBI Taxonomy" id="1538125"/>
    <lineage>
        <taxon>Eukaryota</taxon>
        <taxon>Metazoa</taxon>
        <taxon>Ecdysozoa</taxon>
        <taxon>Arthropoda</taxon>
        <taxon>Chelicerata</taxon>
        <taxon>Arachnida</taxon>
        <taxon>Araneae</taxon>
        <taxon>Araneomorphae</taxon>
        <taxon>Entelegynae</taxon>
        <taxon>Araneoidea</taxon>
        <taxon>Araneidae</taxon>
        <taxon>Caerostris</taxon>
    </lineage>
</organism>
<dbReference type="Proteomes" id="UP001054837">
    <property type="component" value="Unassembled WGS sequence"/>
</dbReference>
<dbReference type="InterPro" id="IPR043502">
    <property type="entry name" value="DNA/RNA_pol_sf"/>
</dbReference>
<sequence>MVRKKDNSDWFPVCDFRILIASKTHEEHITHLTAPFQRLDHYGLTLKSSKYTLGASSLTYLGLRVSKKGNEPLRNRIEAIQNFPRLQAITKLRKFLAHCIPTTTYRQQANGLIERFRRLLKKAIKAHENS</sequence>
<dbReference type="Gene3D" id="3.30.70.270">
    <property type="match status" value="1"/>
</dbReference>
<dbReference type="PANTHER" id="PTHR37984">
    <property type="entry name" value="PROTEIN CBG26694"/>
    <property type="match status" value="1"/>
</dbReference>
<dbReference type="InterPro" id="IPR043128">
    <property type="entry name" value="Rev_trsase/Diguanyl_cyclase"/>
</dbReference>
<proteinExistence type="predicted"/>
<dbReference type="SUPFAM" id="SSF56672">
    <property type="entry name" value="DNA/RNA polymerases"/>
    <property type="match status" value="1"/>
</dbReference>
<dbReference type="EMBL" id="BPLQ01013033">
    <property type="protein sequence ID" value="GIY69322.1"/>
    <property type="molecule type" value="Genomic_DNA"/>
</dbReference>
<evidence type="ECO:0000313" key="1">
    <source>
        <dbReference type="EMBL" id="GIY69322.1"/>
    </source>
</evidence>
<name>A0AAV4VG74_9ARAC</name>
<reference evidence="1 2" key="1">
    <citation type="submission" date="2021-06" db="EMBL/GenBank/DDBJ databases">
        <title>Caerostris darwini draft genome.</title>
        <authorList>
            <person name="Kono N."/>
            <person name="Arakawa K."/>
        </authorList>
    </citation>
    <scope>NUCLEOTIDE SEQUENCE [LARGE SCALE GENOMIC DNA]</scope>
</reference>
<comment type="caution">
    <text evidence="1">The sequence shown here is derived from an EMBL/GenBank/DDBJ whole genome shotgun (WGS) entry which is preliminary data.</text>
</comment>
<dbReference type="PANTHER" id="PTHR37984:SF13">
    <property type="entry name" value="RIBONUCLEASE H"/>
    <property type="match status" value="1"/>
</dbReference>
<dbReference type="GO" id="GO:0071897">
    <property type="term" value="P:DNA biosynthetic process"/>
    <property type="evidence" value="ECO:0007669"/>
    <property type="project" value="UniProtKB-ARBA"/>
</dbReference>
<protein>
    <submittedName>
        <fullName evidence="1">Uncharacterized protein</fullName>
    </submittedName>
</protein>
<evidence type="ECO:0000313" key="2">
    <source>
        <dbReference type="Proteomes" id="UP001054837"/>
    </source>
</evidence>
<accession>A0AAV4VG74</accession>
<keyword evidence="2" id="KW-1185">Reference proteome</keyword>
<gene>
    <name evidence="1" type="ORF">CDAR_121241</name>
</gene>
<dbReference type="InterPro" id="IPR050951">
    <property type="entry name" value="Retrovirus_Pol_polyprotein"/>
</dbReference>